<comment type="caution">
    <text evidence="4">The sequence shown here is derived from an EMBL/GenBank/DDBJ whole genome shotgun (WGS) entry which is preliminary data.</text>
</comment>
<evidence type="ECO:0000256" key="1">
    <source>
        <dbReference type="ARBA" id="ARBA00023125"/>
    </source>
</evidence>
<dbReference type="EMBL" id="PRLP01000047">
    <property type="protein sequence ID" value="PPC76611.1"/>
    <property type="molecule type" value="Genomic_DNA"/>
</dbReference>
<dbReference type="InterPro" id="IPR001647">
    <property type="entry name" value="HTH_TetR"/>
</dbReference>
<dbReference type="PRINTS" id="PR00455">
    <property type="entry name" value="HTHTETR"/>
</dbReference>
<dbReference type="InterPro" id="IPR050109">
    <property type="entry name" value="HTH-type_TetR-like_transc_reg"/>
</dbReference>
<proteinExistence type="predicted"/>
<dbReference type="PROSITE" id="PS50977">
    <property type="entry name" value="HTH_TETR_2"/>
    <property type="match status" value="1"/>
</dbReference>
<accession>A0A2S5KP71</accession>
<dbReference type="Pfam" id="PF00440">
    <property type="entry name" value="TetR_N"/>
    <property type="match status" value="1"/>
</dbReference>
<evidence type="ECO:0000256" key="2">
    <source>
        <dbReference type="PROSITE-ProRule" id="PRU00335"/>
    </source>
</evidence>
<gene>
    <name evidence="4" type="ORF">C4K68_14665</name>
</gene>
<dbReference type="PANTHER" id="PTHR30055:SF226">
    <property type="entry name" value="HTH-TYPE TRANSCRIPTIONAL REGULATOR PKSA"/>
    <property type="match status" value="1"/>
</dbReference>
<dbReference type="Gene3D" id="1.10.357.10">
    <property type="entry name" value="Tetracycline Repressor, domain 2"/>
    <property type="match status" value="1"/>
</dbReference>
<evidence type="ECO:0000313" key="4">
    <source>
        <dbReference type="EMBL" id="PPC76611.1"/>
    </source>
</evidence>
<protein>
    <submittedName>
        <fullName evidence="4">TetR/AcrR family transcriptional regulator</fullName>
    </submittedName>
</protein>
<feature type="DNA-binding region" description="H-T-H motif" evidence="2">
    <location>
        <begin position="35"/>
        <end position="54"/>
    </location>
</feature>
<dbReference type="PANTHER" id="PTHR30055">
    <property type="entry name" value="HTH-TYPE TRANSCRIPTIONAL REGULATOR RUTR"/>
    <property type="match status" value="1"/>
</dbReference>
<dbReference type="GO" id="GO:0003700">
    <property type="term" value="F:DNA-binding transcription factor activity"/>
    <property type="evidence" value="ECO:0007669"/>
    <property type="project" value="TreeGrafter"/>
</dbReference>
<dbReference type="AlphaFoldDB" id="A0A2S5KP71"/>
<dbReference type="SUPFAM" id="SSF46689">
    <property type="entry name" value="Homeodomain-like"/>
    <property type="match status" value="1"/>
</dbReference>
<name>A0A2S5KP71_9PROT</name>
<evidence type="ECO:0000313" key="5">
    <source>
        <dbReference type="Proteomes" id="UP000238196"/>
    </source>
</evidence>
<evidence type="ECO:0000259" key="3">
    <source>
        <dbReference type="PROSITE" id="PS50977"/>
    </source>
</evidence>
<keyword evidence="1 2" id="KW-0238">DNA-binding</keyword>
<reference evidence="4 5" key="1">
    <citation type="submission" date="2018-02" db="EMBL/GenBank/DDBJ databases">
        <title>novel marine gammaproteobacteria from coastal saline agro ecosystem.</title>
        <authorList>
            <person name="Krishnan R."/>
            <person name="Ramesh Kumar N."/>
        </authorList>
    </citation>
    <scope>NUCLEOTIDE SEQUENCE [LARGE SCALE GENOMIC DNA]</scope>
    <source>
        <strain evidence="4 5">228</strain>
    </source>
</reference>
<sequence>MSTKRSQSERSRETQGQVMKATLECILQKGIRETSTVDVARQAGVSRGALMHHYPSKEALMHAALETLLSDEITKVQAMASDVSAGKMDFDAFLQALWEHFAGDLFMITLEYLTAARTDPAIQDVLTPLAAHYNESMEQIWEQLIGNEHGQHQRRVALNVTLCMLRGMAAQSIWRDDPVLYQGMLQFWKKTLIDIGFLPANRSA</sequence>
<dbReference type="InterPro" id="IPR009057">
    <property type="entry name" value="Homeodomain-like_sf"/>
</dbReference>
<feature type="domain" description="HTH tetR-type" evidence="3">
    <location>
        <begin position="12"/>
        <end position="72"/>
    </location>
</feature>
<dbReference type="OrthoDB" id="9790413at2"/>
<dbReference type="GO" id="GO:0000976">
    <property type="term" value="F:transcription cis-regulatory region binding"/>
    <property type="evidence" value="ECO:0007669"/>
    <property type="project" value="TreeGrafter"/>
</dbReference>
<organism evidence="4 5">
    <name type="scientific">Proteobacteria bacterium 228</name>
    <dbReference type="NCBI Taxonomy" id="2083153"/>
    <lineage>
        <taxon>Bacteria</taxon>
        <taxon>Pseudomonadati</taxon>
        <taxon>Pseudomonadota</taxon>
    </lineage>
</organism>
<dbReference type="Proteomes" id="UP000238196">
    <property type="component" value="Unassembled WGS sequence"/>
</dbReference>